<dbReference type="Proteomes" id="UP000177565">
    <property type="component" value="Unassembled WGS sequence"/>
</dbReference>
<comment type="catalytic activity">
    <reaction evidence="1">
        <text>ATP + protein L-histidine = ADP + protein N-phospho-L-histidine.</text>
        <dbReference type="EC" id="2.7.13.3"/>
    </reaction>
</comment>
<dbReference type="InterPro" id="IPR004358">
    <property type="entry name" value="Sig_transdc_His_kin-like_C"/>
</dbReference>
<dbReference type="InterPro" id="IPR005467">
    <property type="entry name" value="His_kinase_dom"/>
</dbReference>
<protein>
    <recommendedName>
        <fullName evidence="2">histidine kinase</fullName>
        <ecNumber evidence="2">2.7.13.3</ecNumber>
    </recommendedName>
</protein>
<reference evidence="8 9" key="1">
    <citation type="journal article" date="2016" name="Nat. Commun.">
        <title>Thousands of microbial genomes shed light on interconnected biogeochemical processes in an aquifer system.</title>
        <authorList>
            <person name="Anantharaman K."/>
            <person name="Brown C.T."/>
            <person name="Hug L.A."/>
            <person name="Sharon I."/>
            <person name="Castelle C.J."/>
            <person name="Probst A.J."/>
            <person name="Thomas B.C."/>
            <person name="Singh A."/>
            <person name="Wilkins M.J."/>
            <person name="Karaoz U."/>
            <person name="Brodie E.L."/>
            <person name="Williams K.H."/>
            <person name="Hubbard S.S."/>
            <person name="Banfield J.F."/>
        </authorList>
    </citation>
    <scope>NUCLEOTIDE SEQUENCE [LARGE SCALE GENOMIC DNA]</scope>
</reference>
<feature type="domain" description="Histidine kinase" evidence="7">
    <location>
        <begin position="306"/>
        <end position="520"/>
    </location>
</feature>
<dbReference type="CDD" id="cd00082">
    <property type="entry name" value="HisKA"/>
    <property type="match status" value="1"/>
</dbReference>
<dbReference type="SUPFAM" id="SSF55874">
    <property type="entry name" value="ATPase domain of HSP90 chaperone/DNA topoisomerase II/histidine kinase"/>
    <property type="match status" value="1"/>
</dbReference>
<dbReference type="InterPro" id="IPR003661">
    <property type="entry name" value="HisK_dim/P_dom"/>
</dbReference>
<dbReference type="InterPro" id="IPR003594">
    <property type="entry name" value="HATPase_dom"/>
</dbReference>
<feature type="transmembrane region" description="Helical" evidence="6">
    <location>
        <begin position="70"/>
        <end position="88"/>
    </location>
</feature>
<keyword evidence="6" id="KW-0812">Transmembrane</keyword>
<dbReference type="Gene3D" id="3.30.565.10">
    <property type="entry name" value="Histidine kinase-like ATPase, C-terminal domain"/>
    <property type="match status" value="1"/>
</dbReference>
<keyword evidence="4" id="KW-0808">Transferase</keyword>
<feature type="transmembrane region" description="Helical" evidence="6">
    <location>
        <begin position="100"/>
        <end position="119"/>
    </location>
</feature>
<comment type="caution">
    <text evidence="8">The sequence shown here is derived from an EMBL/GenBank/DDBJ whole genome shotgun (WGS) entry which is preliminary data.</text>
</comment>
<organism evidence="8 9">
    <name type="scientific">Candidatus Taylorbacteria bacterium RIFCSPHIGHO2_02_FULL_46_13</name>
    <dbReference type="NCBI Taxonomy" id="1802312"/>
    <lineage>
        <taxon>Bacteria</taxon>
        <taxon>Candidatus Tayloriibacteriota</taxon>
    </lineage>
</organism>
<dbReference type="EMBL" id="MHRQ01000010">
    <property type="protein sequence ID" value="OHA27228.1"/>
    <property type="molecule type" value="Genomic_DNA"/>
</dbReference>
<feature type="transmembrane region" description="Helical" evidence="6">
    <location>
        <begin position="269"/>
        <end position="290"/>
    </location>
</feature>
<gene>
    <name evidence="8" type="ORF">A3C06_04005</name>
</gene>
<dbReference type="PANTHER" id="PTHR43547:SF2">
    <property type="entry name" value="HYBRID SIGNAL TRANSDUCTION HISTIDINE KINASE C"/>
    <property type="match status" value="1"/>
</dbReference>
<dbReference type="STRING" id="1802312.A3C06_04005"/>
<evidence type="ECO:0000313" key="9">
    <source>
        <dbReference type="Proteomes" id="UP000177565"/>
    </source>
</evidence>
<sequence length="525" mass="59590">MFDDPRLIFGTLGYGIGAIFSICLAFFVLFKAKQRPANIYYFLANISVAIFEISYIIGINTTDPYLSRTAFMFSTSVIFVAVFVAHWMTSLVHKTKELRIQLLTVDIVAAILFIIYLLYPDAYLLPSQAKMYFPNYYVPGTLHTVMRVIFNLIVPLYFTYQVYKAYRIETDSIVQNRYKYVFAGVAYGYVIGSIPVFLIYNIPVDPLWGMFISFYMLFFAYTMLKHELMDIRLVAKQATVYAVIVAILVSFLVLANLFNNELSSRYPGFPAVVAPMISSLIAFAIGVFVWRKFRESDMLKYEFVNIISHKFKTPLTRIRWAVEELEKSGLTEGQKKALEAVKNGNDSLTTLTNTLTGGQDPQNYSYRLKNRDFSQLVNLSLNHYTVDSKKKNLTLDTHLEKELWANVDQIKIQFVLHTLIENAIAYTSAGGNIRASLSHEGNRIIFKITDTGIGIVRAEHKYILSKFYRSHRAELVDTEGLGIGLFLSNSIVARHGGKITFTSEGEGKGTTFTMALPLTKPHITS</sequence>
<evidence type="ECO:0000256" key="4">
    <source>
        <dbReference type="ARBA" id="ARBA00022679"/>
    </source>
</evidence>
<dbReference type="InterPro" id="IPR036097">
    <property type="entry name" value="HisK_dim/P_sf"/>
</dbReference>
<feature type="transmembrane region" description="Helical" evidence="6">
    <location>
        <begin position="39"/>
        <end position="58"/>
    </location>
</feature>
<evidence type="ECO:0000313" key="8">
    <source>
        <dbReference type="EMBL" id="OHA27228.1"/>
    </source>
</evidence>
<dbReference type="SMART" id="SM00387">
    <property type="entry name" value="HATPase_c"/>
    <property type="match status" value="1"/>
</dbReference>
<dbReference type="SUPFAM" id="SSF47384">
    <property type="entry name" value="Homodimeric domain of signal transducing histidine kinase"/>
    <property type="match status" value="1"/>
</dbReference>
<dbReference type="Pfam" id="PF02518">
    <property type="entry name" value="HATPase_c"/>
    <property type="match status" value="1"/>
</dbReference>
<dbReference type="PANTHER" id="PTHR43547">
    <property type="entry name" value="TWO-COMPONENT HISTIDINE KINASE"/>
    <property type="match status" value="1"/>
</dbReference>
<evidence type="ECO:0000256" key="1">
    <source>
        <dbReference type="ARBA" id="ARBA00000085"/>
    </source>
</evidence>
<dbReference type="PRINTS" id="PR00344">
    <property type="entry name" value="BCTRLSENSOR"/>
</dbReference>
<dbReference type="InterPro" id="IPR036890">
    <property type="entry name" value="HATPase_C_sf"/>
</dbReference>
<dbReference type="EC" id="2.7.13.3" evidence="2"/>
<feature type="transmembrane region" description="Helical" evidence="6">
    <location>
        <begin position="12"/>
        <end position="32"/>
    </location>
</feature>
<dbReference type="GO" id="GO:0000155">
    <property type="term" value="F:phosphorelay sensor kinase activity"/>
    <property type="evidence" value="ECO:0007669"/>
    <property type="project" value="InterPro"/>
</dbReference>
<evidence type="ECO:0000256" key="2">
    <source>
        <dbReference type="ARBA" id="ARBA00012438"/>
    </source>
</evidence>
<feature type="transmembrane region" description="Helical" evidence="6">
    <location>
        <begin position="180"/>
        <end position="200"/>
    </location>
</feature>
<dbReference type="CDD" id="cd00075">
    <property type="entry name" value="HATPase"/>
    <property type="match status" value="1"/>
</dbReference>
<evidence type="ECO:0000256" key="6">
    <source>
        <dbReference type="SAM" id="Phobius"/>
    </source>
</evidence>
<keyword evidence="6" id="KW-0472">Membrane</keyword>
<feature type="transmembrane region" description="Helical" evidence="6">
    <location>
        <begin position="206"/>
        <end position="226"/>
    </location>
</feature>
<proteinExistence type="predicted"/>
<evidence type="ECO:0000256" key="3">
    <source>
        <dbReference type="ARBA" id="ARBA00022553"/>
    </source>
</evidence>
<keyword evidence="3" id="KW-0597">Phosphoprotein</keyword>
<feature type="transmembrane region" description="Helical" evidence="6">
    <location>
        <begin position="238"/>
        <end position="257"/>
    </location>
</feature>
<dbReference type="SMART" id="SM00388">
    <property type="entry name" value="HisKA"/>
    <property type="match status" value="1"/>
</dbReference>
<name>A0A1G2MTM0_9BACT</name>
<keyword evidence="6" id="KW-1133">Transmembrane helix</keyword>
<keyword evidence="5" id="KW-0418">Kinase</keyword>
<dbReference type="Pfam" id="PF00512">
    <property type="entry name" value="HisKA"/>
    <property type="match status" value="1"/>
</dbReference>
<evidence type="ECO:0000256" key="5">
    <source>
        <dbReference type="ARBA" id="ARBA00022777"/>
    </source>
</evidence>
<feature type="transmembrane region" description="Helical" evidence="6">
    <location>
        <begin position="139"/>
        <end position="160"/>
    </location>
</feature>
<dbReference type="Gene3D" id="1.10.287.130">
    <property type="match status" value="1"/>
</dbReference>
<evidence type="ECO:0000259" key="7">
    <source>
        <dbReference type="PROSITE" id="PS50109"/>
    </source>
</evidence>
<accession>A0A1G2MTM0</accession>
<dbReference type="AlphaFoldDB" id="A0A1G2MTM0"/>
<dbReference type="FunFam" id="3.30.565.10:FF:000006">
    <property type="entry name" value="Sensor histidine kinase WalK"/>
    <property type="match status" value="1"/>
</dbReference>
<dbReference type="PROSITE" id="PS50109">
    <property type="entry name" value="HIS_KIN"/>
    <property type="match status" value="1"/>
</dbReference>